<dbReference type="Proteomes" id="UP001595803">
    <property type="component" value="Unassembled WGS sequence"/>
</dbReference>
<evidence type="ECO:0000313" key="1">
    <source>
        <dbReference type="EMBL" id="MFC3833322.1"/>
    </source>
</evidence>
<organism evidence="1 2">
    <name type="scientific">Deinococcus rufus</name>
    <dbReference type="NCBI Taxonomy" id="2136097"/>
    <lineage>
        <taxon>Bacteria</taxon>
        <taxon>Thermotogati</taxon>
        <taxon>Deinococcota</taxon>
        <taxon>Deinococci</taxon>
        <taxon>Deinococcales</taxon>
        <taxon>Deinococcaceae</taxon>
        <taxon>Deinococcus</taxon>
    </lineage>
</organism>
<dbReference type="EMBL" id="JBHRZG010000010">
    <property type="protein sequence ID" value="MFC3833322.1"/>
    <property type="molecule type" value="Genomic_DNA"/>
</dbReference>
<comment type="caution">
    <text evidence="1">The sequence shown here is derived from an EMBL/GenBank/DDBJ whole genome shotgun (WGS) entry which is preliminary data.</text>
</comment>
<accession>A0ABV7Z7C2</accession>
<gene>
    <name evidence="1" type="ORF">ACFOSB_10665</name>
</gene>
<dbReference type="Gene3D" id="3.40.630.30">
    <property type="match status" value="1"/>
</dbReference>
<dbReference type="InterPro" id="IPR016181">
    <property type="entry name" value="Acyl_CoA_acyltransferase"/>
</dbReference>
<protein>
    <recommendedName>
        <fullName evidence="3">N-acetyltransferase domain-containing protein</fullName>
    </recommendedName>
</protein>
<proteinExistence type="predicted"/>
<evidence type="ECO:0008006" key="3">
    <source>
        <dbReference type="Google" id="ProtNLM"/>
    </source>
</evidence>
<dbReference type="RefSeq" id="WP_322472724.1">
    <property type="nucleotide sequence ID" value="NZ_JBHRZG010000010.1"/>
</dbReference>
<evidence type="ECO:0000313" key="2">
    <source>
        <dbReference type="Proteomes" id="UP001595803"/>
    </source>
</evidence>
<dbReference type="SUPFAM" id="SSF55729">
    <property type="entry name" value="Acyl-CoA N-acyltransferases (Nat)"/>
    <property type="match status" value="1"/>
</dbReference>
<reference evidence="2" key="1">
    <citation type="journal article" date="2019" name="Int. J. Syst. Evol. Microbiol.">
        <title>The Global Catalogue of Microorganisms (GCM) 10K type strain sequencing project: providing services to taxonomists for standard genome sequencing and annotation.</title>
        <authorList>
            <consortium name="The Broad Institute Genomics Platform"/>
            <consortium name="The Broad Institute Genome Sequencing Center for Infectious Disease"/>
            <person name="Wu L."/>
            <person name="Ma J."/>
        </authorList>
    </citation>
    <scope>NUCLEOTIDE SEQUENCE [LARGE SCALE GENOMIC DNA]</scope>
    <source>
        <strain evidence="2">CCTCC AB 2017081</strain>
    </source>
</reference>
<sequence>MRDGSHADVTVRAVTPDALLPALAALYGLPEVDVAWMAESCTAGWVALDAHGEFVAAVGARPSPQHGAELLGGAFPGAAQVPAALAVARAAQADVGRVYVFADGTLFPPVDLLAAGWREIGSYRRLEGRVPYRHVPTPDGVTLHVLADVPDVSVRLEALGAYEDRVGHHAVAAEAARDGAGGFDSHLSAIALDGQGRGVGICRVALDGALGRLDSPGVHPDWRHTGVRPALLNAVNARLRHQGITRISVDSWGDTPAELAHDLALGLGVVDETPILAPL</sequence>
<name>A0ABV7Z7C2_9DEIO</name>
<keyword evidence="2" id="KW-1185">Reference proteome</keyword>